<sequence length="86" mass="9267">MYRGDAPLPLKNTDTSSYVNFPMDTRCGMVILPDAKTSAANTVQIVANSASTITVQPANDDVLITVAFHHRPQHHAGTDGKTWVTS</sequence>
<comment type="caution">
    <text evidence="1">The sequence shown here is derived from an EMBL/GenBank/DDBJ whole genome shotgun (WGS) entry which is preliminary data.</text>
</comment>
<name>A0A5T7VVR0_SALER</name>
<proteinExistence type="predicted"/>
<reference evidence="1" key="1">
    <citation type="submission" date="2018-06" db="EMBL/GenBank/DDBJ databases">
        <authorList>
            <consortium name="PulseNet: The National Subtyping Network for Foodborne Disease Surveillance"/>
            <person name="Tarr C.L."/>
            <person name="Trees E."/>
            <person name="Katz L.S."/>
            <person name="Carleton-Romer H.A."/>
            <person name="Stroika S."/>
            <person name="Kucerova Z."/>
            <person name="Roache K.F."/>
            <person name="Sabol A.L."/>
            <person name="Besser J."/>
            <person name="Gerner-Smidt P."/>
        </authorList>
    </citation>
    <scope>NUCLEOTIDE SEQUENCE</scope>
    <source>
        <strain evidence="1">PNUSAS041911</strain>
    </source>
</reference>
<accession>A0A5T7VVR0</accession>
<gene>
    <name evidence="1" type="ORF">DMS94_23815</name>
</gene>
<dbReference type="EMBL" id="AAGFCB010000046">
    <property type="protein sequence ID" value="EBN2157271.1"/>
    <property type="molecule type" value="Genomic_DNA"/>
</dbReference>
<dbReference type="AlphaFoldDB" id="A0A5T7VVR0"/>
<protein>
    <submittedName>
        <fullName evidence="1">Uncharacterized protein</fullName>
    </submittedName>
</protein>
<organism evidence="1">
    <name type="scientific">Salmonella enterica</name>
    <name type="common">Salmonella choleraesuis</name>
    <dbReference type="NCBI Taxonomy" id="28901"/>
    <lineage>
        <taxon>Bacteria</taxon>
        <taxon>Pseudomonadati</taxon>
        <taxon>Pseudomonadota</taxon>
        <taxon>Gammaproteobacteria</taxon>
        <taxon>Enterobacterales</taxon>
        <taxon>Enterobacteriaceae</taxon>
        <taxon>Salmonella</taxon>
    </lineage>
</organism>
<evidence type="ECO:0000313" key="1">
    <source>
        <dbReference type="EMBL" id="EBN2157271.1"/>
    </source>
</evidence>